<dbReference type="HOGENOM" id="CLU_2474583_0_0_1"/>
<dbReference type="Ensembl" id="ENSCSAVT00000003875.1">
    <property type="protein sequence ID" value="ENSCSAVP00000003818.1"/>
    <property type="gene ID" value="ENSCSAVG00000002260.1"/>
</dbReference>
<dbReference type="InParanoid" id="H2YES0"/>
<protein>
    <submittedName>
        <fullName evidence="1">Uncharacterized protein</fullName>
    </submittedName>
</protein>
<reference evidence="2" key="1">
    <citation type="submission" date="2003-08" db="EMBL/GenBank/DDBJ databases">
        <authorList>
            <person name="Birren B."/>
            <person name="Nusbaum C."/>
            <person name="Abebe A."/>
            <person name="Abouelleil A."/>
            <person name="Adekoya E."/>
            <person name="Ait-zahra M."/>
            <person name="Allen N."/>
            <person name="Allen T."/>
            <person name="An P."/>
            <person name="Anderson M."/>
            <person name="Anderson S."/>
            <person name="Arachchi H."/>
            <person name="Armbruster J."/>
            <person name="Bachantsang P."/>
            <person name="Baldwin J."/>
            <person name="Barry A."/>
            <person name="Bayul T."/>
            <person name="Blitshsteyn B."/>
            <person name="Bloom T."/>
            <person name="Blye J."/>
            <person name="Boguslavskiy L."/>
            <person name="Borowsky M."/>
            <person name="Boukhgalter B."/>
            <person name="Brunache A."/>
            <person name="Butler J."/>
            <person name="Calixte N."/>
            <person name="Calvo S."/>
            <person name="Camarata J."/>
            <person name="Campo K."/>
            <person name="Chang J."/>
            <person name="Cheshatsang Y."/>
            <person name="Citroen M."/>
            <person name="Collymore A."/>
            <person name="Considine T."/>
            <person name="Cook A."/>
            <person name="Cooke P."/>
            <person name="Corum B."/>
            <person name="Cuomo C."/>
            <person name="David R."/>
            <person name="Dawoe T."/>
            <person name="Degray S."/>
            <person name="Dodge S."/>
            <person name="Dooley K."/>
            <person name="Dorje P."/>
            <person name="Dorjee K."/>
            <person name="Dorris L."/>
            <person name="Duffey N."/>
            <person name="Dupes A."/>
            <person name="Elkins T."/>
            <person name="Engels R."/>
            <person name="Erickson J."/>
            <person name="Farina A."/>
            <person name="Faro S."/>
            <person name="Ferreira P."/>
            <person name="Fischer H."/>
            <person name="Fitzgerald M."/>
            <person name="Foley K."/>
            <person name="Gage D."/>
            <person name="Galagan J."/>
            <person name="Gearin G."/>
            <person name="Gnerre S."/>
            <person name="Gnirke A."/>
            <person name="Goyette A."/>
            <person name="Graham J."/>
            <person name="Grandbois E."/>
            <person name="Gyaltsen K."/>
            <person name="Hafez N."/>
            <person name="Hagopian D."/>
            <person name="Hagos B."/>
            <person name="Hall J."/>
            <person name="Hatcher B."/>
            <person name="Heller A."/>
            <person name="Higgins H."/>
            <person name="Honan T."/>
            <person name="Horn A."/>
            <person name="Houde N."/>
            <person name="Hughes L."/>
            <person name="Hulme W."/>
            <person name="Husby E."/>
            <person name="Iliev I."/>
            <person name="Jaffe D."/>
            <person name="Jones C."/>
            <person name="Kamal M."/>
            <person name="Kamat A."/>
            <person name="Kamvysselis M."/>
            <person name="Karlsson E."/>
            <person name="Kells C."/>
            <person name="Kieu A."/>
            <person name="Kisner P."/>
            <person name="Kodira C."/>
            <person name="Kulbokas E."/>
            <person name="Labutti K."/>
            <person name="Lama D."/>
            <person name="Landers T."/>
            <person name="Leger J."/>
            <person name="Levine S."/>
            <person name="Lewis D."/>
            <person name="Lewis T."/>
            <person name="Lindblad-toh K."/>
            <person name="Liu X."/>
            <person name="Lokyitsang T."/>
            <person name="Lokyitsang Y."/>
            <person name="Lucien O."/>
            <person name="Lui A."/>
            <person name="Ma L.J."/>
            <person name="Mabbitt R."/>
            <person name="Macdonald J."/>
            <person name="Maclean C."/>
            <person name="Major J."/>
            <person name="Manning J."/>
            <person name="Marabella R."/>
            <person name="Maru K."/>
            <person name="Matthews C."/>
            <person name="Mauceli E."/>
            <person name="Mccarthy M."/>
            <person name="Mcdonough S."/>
            <person name="Mcghee T."/>
            <person name="Meldrim J."/>
            <person name="Meneus L."/>
            <person name="Mesirov J."/>
            <person name="Mihalev A."/>
            <person name="Mihova T."/>
            <person name="Mikkelsen T."/>
            <person name="Mlenga V."/>
            <person name="Moru K."/>
            <person name="Mozes J."/>
            <person name="Mulrain L."/>
            <person name="Munson G."/>
            <person name="Naylor J."/>
            <person name="Newes C."/>
            <person name="Nguyen C."/>
            <person name="Nguyen N."/>
            <person name="Nguyen T."/>
            <person name="Nicol R."/>
            <person name="Nielsen C."/>
            <person name="Nizzari M."/>
            <person name="Norbu C."/>
            <person name="Norbu N."/>
            <person name="O'donnell P."/>
            <person name="Okoawo O."/>
            <person name="O'leary S."/>
            <person name="Omotosho B."/>
            <person name="O'neill K."/>
            <person name="Osman S."/>
            <person name="Parker S."/>
            <person name="Perrin D."/>
            <person name="Phunkhang P."/>
            <person name="Piqani B."/>
            <person name="Purcell S."/>
            <person name="Rachupka T."/>
            <person name="Ramasamy U."/>
            <person name="Rameau R."/>
            <person name="Ray V."/>
            <person name="Raymond C."/>
            <person name="Retta R."/>
            <person name="Richardson S."/>
            <person name="Rise C."/>
            <person name="Rodriguez J."/>
            <person name="Rogers J."/>
            <person name="Rogov P."/>
            <person name="Rutman M."/>
            <person name="Schupbach R."/>
            <person name="Seaman C."/>
            <person name="Settipalli S."/>
            <person name="Sharpe T."/>
            <person name="Sheridan J."/>
            <person name="Sherpa N."/>
            <person name="Shi J."/>
            <person name="Smirnov S."/>
            <person name="Smith C."/>
            <person name="Sougnez C."/>
            <person name="Spencer B."/>
            <person name="Stalker J."/>
            <person name="Stange-thomann N."/>
            <person name="Stavropoulos S."/>
            <person name="Stetson K."/>
            <person name="Stone C."/>
            <person name="Stone S."/>
            <person name="Stubbs M."/>
            <person name="Talamas J."/>
            <person name="Tchuinga P."/>
            <person name="Tenzing P."/>
            <person name="Tesfaye S."/>
            <person name="Theodore J."/>
            <person name="Thoulutsang Y."/>
            <person name="Topham K."/>
            <person name="Towey S."/>
            <person name="Tsamla T."/>
            <person name="Tsomo N."/>
            <person name="Vallee D."/>
            <person name="Vassiliev H."/>
            <person name="Venkataraman V."/>
            <person name="Vinson J."/>
            <person name="Vo A."/>
            <person name="Wade C."/>
            <person name="Wang S."/>
            <person name="Wangchuk T."/>
            <person name="Wangdi T."/>
            <person name="Whittaker C."/>
            <person name="Wilkinson J."/>
            <person name="Wu Y."/>
            <person name="Wyman D."/>
            <person name="Yadav S."/>
            <person name="Yang S."/>
            <person name="Yang X."/>
            <person name="Yeager S."/>
            <person name="Yee E."/>
            <person name="Young G."/>
            <person name="Zainoun J."/>
            <person name="Zembeck L."/>
            <person name="Zimmer A."/>
            <person name="Zody M."/>
            <person name="Lander E."/>
        </authorList>
    </citation>
    <scope>NUCLEOTIDE SEQUENCE [LARGE SCALE GENOMIC DNA]</scope>
</reference>
<name>H2YES0_CIOSA</name>
<reference evidence="1" key="2">
    <citation type="submission" date="2025-08" db="UniProtKB">
        <authorList>
            <consortium name="Ensembl"/>
        </authorList>
    </citation>
    <scope>IDENTIFICATION</scope>
</reference>
<dbReference type="Proteomes" id="UP000007875">
    <property type="component" value="Unassembled WGS sequence"/>
</dbReference>
<evidence type="ECO:0000313" key="1">
    <source>
        <dbReference type="Ensembl" id="ENSCSAVP00000003818.1"/>
    </source>
</evidence>
<accession>H2YES0</accession>
<evidence type="ECO:0000313" key="2">
    <source>
        <dbReference type="Proteomes" id="UP000007875"/>
    </source>
</evidence>
<organism evidence="1 2">
    <name type="scientific">Ciona savignyi</name>
    <name type="common">Pacific transparent sea squirt</name>
    <dbReference type="NCBI Taxonomy" id="51511"/>
    <lineage>
        <taxon>Eukaryota</taxon>
        <taxon>Metazoa</taxon>
        <taxon>Chordata</taxon>
        <taxon>Tunicata</taxon>
        <taxon>Ascidiacea</taxon>
        <taxon>Phlebobranchia</taxon>
        <taxon>Cionidae</taxon>
        <taxon>Ciona</taxon>
    </lineage>
</organism>
<dbReference type="AlphaFoldDB" id="H2YES0"/>
<sequence>MSLPVQLVAPVVVTYDLMSLSVSTGNQRNNTPLWLLSSMENVTEGWKSALSGNETDSVLGRAENLEEIHSGANQSAELLNGTILVQDG</sequence>
<reference evidence="1" key="3">
    <citation type="submission" date="2025-09" db="UniProtKB">
        <authorList>
            <consortium name="Ensembl"/>
        </authorList>
    </citation>
    <scope>IDENTIFICATION</scope>
</reference>
<keyword evidence="2" id="KW-1185">Reference proteome</keyword>
<proteinExistence type="predicted"/>